<dbReference type="Proteomes" id="UP000008988">
    <property type="component" value="Unassembled WGS sequence"/>
</dbReference>
<dbReference type="AlphaFoldDB" id="B5VH47"/>
<proteinExistence type="predicted"/>
<gene>
    <name evidence="1" type="ORF">AWRI1631_47380</name>
</gene>
<comment type="caution">
    <text evidence="1">The sequence shown here is derived from an EMBL/GenBank/DDBJ whole genome shotgun (WGS) entry which is preliminary data.</text>
</comment>
<protein>
    <submittedName>
        <fullName evidence="1">Uncharacterized protein</fullName>
    </submittedName>
</protein>
<dbReference type="EMBL" id="ABSV01000608">
    <property type="protein sequence ID" value="EDZ72741.1"/>
    <property type="molecule type" value="Genomic_DNA"/>
</dbReference>
<sequence>MHCAIWKSKGAISSTSSLVFASSSTSFSFPASSN</sequence>
<evidence type="ECO:0000313" key="1">
    <source>
        <dbReference type="EMBL" id="EDZ72741.1"/>
    </source>
</evidence>
<evidence type="ECO:0000313" key="2">
    <source>
        <dbReference type="Proteomes" id="UP000008988"/>
    </source>
</evidence>
<organism evidence="1 2">
    <name type="scientific">Saccharomyces cerevisiae (strain AWRI1631)</name>
    <name type="common">Baker's yeast</name>
    <dbReference type="NCBI Taxonomy" id="545124"/>
    <lineage>
        <taxon>Eukaryota</taxon>
        <taxon>Fungi</taxon>
        <taxon>Dikarya</taxon>
        <taxon>Ascomycota</taxon>
        <taxon>Saccharomycotina</taxon>
        <taxon>Saccharomycetes</taxon>
        <taxon>Saccharomycetales</taxon>
        <taxon>Saccharomycetaceae</taxon>
        <taxon>Saccharomyces</taxon>
    </lineage>
</organism>
<accession>B5VH47</accession>
<reference evidence="1 2" key="1">
    <citation type="journal article" date="2008" name="FEMS Yeast Res.">
        <title>Comparative genome analysis of a Saccharomyces cerevisiae wine strain.</title>
        <authorList>
            <person name="Borneman A.R."/>
            <person name="Forgan A.H."/>
            <person name="Pretorius I.S."/>
            <person name="Chambers P.J."/>
        </authorList>
    </citation>
    <scope>NUCLEOTIDE SEQUENCE [LARGE SCALE GENOMIC DNA]</scope>
    <source>
        <strain evidence="1 2">AWRI1631</strain>
    </source>
</reference>
<name>B5VH47_YEAS6</name>